<name>K1Y167_MARBU</name>
<evidence type="ECO:0000256" key="1">
    <source>
        <dbReference type="SAM" id="MobiDB-lite"/>
    </source>
</evidence>
<dbReference type="PANTHER" id="PTHR38488:SF1">
    <property type="entry name" value="OXIDOREDUCTASE 9.5 KDA SUBUNIT, PUTATIVE (AFU_ORTHOLOGUE AFUA_5G08980)-RELATED"/>
    <property type="match status" value="1"/>
</dbReference>
<keyword evidence="2" id="KW-1133">Transmembrane helix</keyword>
<evidence type="ECO:0000313" key="4">
    <source>
        <dbReference type="Proteomes" id="UP000006753"/>
    </source>
</evidence>
<accession>K1Y167</accession>
<reference evidence="3 4" key="1">
    <citation type="journal article" date="2012" name="BMC Genomics">
        <title>Sequencing the genome of Marssonina brunnea reveals fungus-poplar co-evolution.</title>
        <authorList>
            <person name="Zhu S."/>
            <person name="Cao Y.-Z."/>
            <person name="Jiang C."/>
            <person name="Tan B.-Y."/>
            <person name="Wang Z."/>
            <person name="Feng S."/>
            <person name="Zhang L."/>
            <person name="Su X.-H."/>
            <person name="Brejova B."/>
            <person name="Vinar T."/>
            <person name="Xu M."/>
            <person name="Wang M.-X."/>
            <person name="Zhang S.-G."/>
            <person name="Huang M.-R."/>
            <person name="Wu R."/>
            <person name="Zhou Y."/>
        </authorList>
    </citation>
    <scope>NUCLEOTIDE SEQUENCE [LARGE SCALE GENOMIC DNA]</scope>
    <source>
        <strain evidence="3 4">MB_m1</strain>
    </source>
</reference>
<keyword evidence="2" id="KW-0812">Transmembrane</keyword>
<dbReference type="OrthoDB" id="2093409at2759"/>
<dbReference type="PANTHER" id="PTHR38488">
    <property type="entry name" value="OXIDOREDUCTASE 9.5 KDA SUBUNIT, PUTATIVE (AFU_ORTHOLOGUE AFUA_5G08980)-RELATED"/>
    <property type="match status" value="1"/>
</dbReference>
<dbReference type="STRING" id="1072389.K1Y167"/>
<keyword evidence="4" id="KW-1185">Reference proteome</keyword>
<feature type="region of interest" description="Disordered" evidence="1">
    <location>
        <begin position="212"/>
        <end position="231"/>
    </location>
</feature>
<dbReference type="CDD" id="cd22903">
    <property type="entry name" value="NI9M"/>
    <property type="match status" value="1"/>
</dbReference>
<dbReference type="EMBL" id="JH921432">
    <property type="protein sequence ID" value="EKD18899.1"/>
    <property type="molecule type" value="Genomic_DNA"/>
</dbReference>
<dbReference type="KEGG" id="mbe:MBM_03141"/>
<gene>
    <name evidence="3" type="ORF">MBM_03141</name>
</gene>
<dbReference type="InterPro" id="IPR039961">
    <property type="entry name" value="Nuo9.5"/>
</dbReference>
<evidence type="ECO:0000313" key="3">
    <source>
        <dbReference type="EMBL" id="EKD18899.1"/>
    </source>
</evidence>
<feature type="transmembrane region" description="Helical" evidence="2">
    <location>
        <begin position="25"/>
        <end position="46"/>
    </location>
</feature>
<keyword evidence="2" id="KW-0472">Membrane</keyword>
<evidence type="ECO:0000256" key="2">
    <source>
        <dbReference type="SAM" id="Phobius"/>
    </source>
</evidence>
<protein>
    <submittedName>
        <fullName evidence="3">NADH-ubiquinone oxidoreductase 9.5 kDa subunit</fullName>
    </submittedName>
</protein>
<sequence length="350" mass="39507">MSNAIPRFWSQPIRYLRWASIEKPAIFYSLIIGSMGPVVAMTVPPIRNMLGDHKRPEIPLTYPSSSDRTAKEARRFRGQVMGWGQTVEGLVEGLGCTYPGVIMEASTAAARKRRRNLAWWAWVHHSLSVQRYAVGLGVMASLLRTRLWSLPRDECGGETDLEAEGLADLLHLDVGLDLDAKLESEQKVGTGMLDPPPPATRPVLSKEHLSDPTWLRRGHDPTYNGVSNSRLGPSLKDDSVVAQRNCDQVRNLPGMCDPVTKDNWDPETKNRAVKLMMEANRERLKSTGRAKFIAISKLLLDSSQLLPKRSLWLVRDFWFNKAEQPMLLEENCFVHDSSDCFCVEIYHSRD</sequence>
<dbReference type="HOGENOM" id="CLU_792442_0_0_1"/>
<dbReference type="InParanoid" id="K1Y167"/>
<dbReference type="AlphaFoldDB" id="K1Y167"/>
<proteinExistence type="predicted"/>
<organism evidence="3 4">
    <name type="scientific">Marssonina brunnea f. sp. multigermtubi (strain MB_m1)</name>
    <name type="common">Marssonina leaf spot fungus</name>
    <dbReference type="NCBI Taxonomy" id="1072389"/>
    <lineage>
        <taxon>Eukaryota</taxon>
        <taxon>Fungi</taxon>
        <taxon>Dikarya</taxon>
        <taxon>Ascomycota</taxon>
        <taxon>Pezizomycotina</taxon>
        <taxon>Leotiomycetes</taxon>
        <taxon>Helotiales</taxon>
        <taxon>Drepanopezizaceae</taxon>
        <taxon>Drepanopeziza</taxon>
    </lineage>
</organism>
<keyword evidence="3" id="KW-0830">Ubiquinone</keyword>
<dbReference type="Proteomes" id="UP000006753">
    <property type="component" value="Unassembled WGS sequence"/>
</dbReference>